<protein>
    <submittedName>
        <fullName evidence="2">Uncharacterized protein</fullName>
    </submittedName>
</protein>
<dbReference type="Proteomes" id="UP000887565">
    <property type="component" value="Unplaced"/>
</dbReference>
<organism evidence="1 2">
    <name type="scientific">Romanomermis culicivorax</name>
    <name type="common">Nematode worm</name>
    <dbReference type="NCBI Taxonomy" id="13658"/>
    <lineage>
        <taxon>Eukaryota</taxon>
        <taxon>Metazoa</taxon>
        <taxon>Ecdysozoa</taxon>
        <taxon>Nematoda</taxon>
        <taxon>Enoplea</taxon>
        <taxon>Dorylaimia</taxon>
        <taxon>Mermithida</taxon>
        <taxon>Mermithoidea</taxon>
        <taxon>Mermithidae</taxon>
        <taxon>Romanomermis</taxon>
    </lineage>
</organism>
<keyword evidence="1" id="KW-1185">Reference proteome</keyword>
<reference evidence="2" key="1">
    <citation type="submission" date="2022-11" db="UniProtKB">
        <authorList>
            <consortium name="WormBaseParasite"/>
        </authorList>
    </citation>
    <scope>IDENTIFICATION</scope>
</reference>
<evidence type="ECO:0000313" key="2">
    <source>
        <dbReference type="WBParaSite" id="nRc.2.0.1.t47236-RA"/>
    </source>
</evidence>
<proteinExistence type="predicted"/>
<name>A0A915LBS3_ROMCU</name>
<sequence length="113" mass="13360">MKRGARHAQSDDEILKKYLQDTAGEDNLWVVICNALINQDEIFLTPFRLTKWKSQCQQQSWIRKNPMEKLLNPEKIALAVCKPVWEMHNKRPNSFTDSWSSFCNQFPALKKYM</sequence>
<accession>A0A915LBS3</accession>
<evidence type="ECO:0000313" key="1">
    <source>
        <dbReference type="Proteomes" id="UP000887565"/>
    </source>
</evidence>
<dbReference type="AlphaFoldDB" id="A0A915LBS3"/>
<dbReference type="WBParaSite" id="nRc.2.0.1.t47236-RA">
    <property type="protein sequence ID" value="nRc.2.0.1.t47236-RA"/>
    <property type="gene ID" value="nRc.2.0.1.g47236"/>
</dbReference>